<keyword evidence="3" id="KW-1185">Reference proteome</keyword>
<protein>
    <recommendedName>
        <fullName evidence="1">Prenylated flavin chaperone LpdD-like domain-containing protein</fullName>
    </recommendedName>
</protein>
<evidence type="ECO:0000259" key="1">
    <source>
        <dbReference type="Pfam" id="PF21758"/>
    </source>
</evidence>
<proteinExistence type="predicted"/>
<comment type="caution">
    <text evidence="2">The sequence shown here is derived from an EMBL/GenBank/DDBJ whole genome shotgun (WGS) entry which is preliminary data.</text>
</comment>
<dbReference type="InterPro" id="IPR048844">
    <property type="entry name" value="LpdD_chaperone-like"/>
</dbReference>
<sequence>MNNGDNGHTCEDVIQIRALAMGQDWVFLVSGGTAHIGAVAAAYRSDDQPIPCEVVTVPGHREGKLAVELATLASHRLRRTVSVVAGIHLHQPSKQQIEAVVELARSKLNQMLEHVESLDEGENAHA</sequence>
<feature type="domain" description="Prenylated flavin chaperone LpdD-like" evidence="1">
    <location>
        <begin position="14"/>
        <end position="115"/>
    </location>
</feature>
<name>A0ABR8MU92_9BACL</name>
<accession>A0ABR8MU92</accession>
<evidence type="ECO:0000313" key="2">
    <source>
        <dbReference type="EMBL" id="MBD3918562.1"/>
    </source>
</evidence>
<organism evidence="2 3">
    <name type="scientific">Paenibacillus terricola</name>
    <dbReference type="NCBI Taxonomy" id="2763503"/>
    <lineage>
        <taxon>Bacteria</taxon>
        <taxon>Bacillati</taxon>
        <taxon>Bacillota</taxon>
        <taxon>Bacilli</taxon>
        <taxon>Bacillales</taxon>
        <taxon>Paenibacillaceae</taxon>
        <taxon>Paenibacillus</taxon>
    </lineage>
</organism>
<dbReference type="Pfam" id="PF21758">
    <property type="entry name" value="PAC_bac"/>
    <property type="match status" value="1"/>
</dbReference>
<dbReference type="RefSeq" id="WP_191202885.1">
    <property type="nucleotide sequence ID" value="NZ_JACXZA010000002.1"/>
</dbReference>
<reference evidence="2 3" key="1">
    <citation type="submission" date="2020-09" db="EMBL/GenBank/DDBJ databases">
        <title>Paenibacillus sp. strain PR3 16S rRNA gene Genome sequencing and assembly.</title>
        <authorList>
            <person name="Kim J."/>
        </authorList>
    </citation>
    <scope>NUCLEOTIDE SEQUENCE [LARGE SCALE GENOMIC DNA]</scope>
    <source>
        <strain evidence="2 3">PR3</strain>
    </source>
</reference>
<dbReference type="Proteomes" id="UP000609346">
    <property type="component" value="Unassembled WGS sequence"/>
</dbReference>
<dbReference type="EMBL" id="JACXZA010000002">
    <property type="protein sequence ID" value="MBD3918562.1"/>
    <property type="molecule type" value="Genomic_DNA"/>
</dbReference>
<gene>
    <name evidence="2" type="ORF">H8B09_07350</name>
</gene>
<evidence type="ECO:0000313" key="3">
    <source>
        <dbReference type="Proteomes" id="UP000609346"/>
    </source>
</evidence>